<dbReference type="AlphaFoldDB" id="A0A9K3LHB1"/>
<evidence type="ECO:0000313" key="5">
    <source>
        <dbReference type="EMBL" id="KAG7362057.1"/>
    </source>
</evidence>
<gene>
    <name evidence="5" type="ORF">IV203_025723</name>
</gene>
<feature type="chain" id="PRO_5039905138" evidence="4">
    <location>
        <begin position="34"/>
        <end position="404"/>
    </location>
</feature>
<dbReference type="EMBL" id="JAGRRH010000012">
    <property type="protein sequence ID" value="KAG7362057.1"/>
    <property type="molecule type" value="Genomic_DNA"/>
</dbReference>
<keyword evidence="6" id="KW-1185">Reference proteome</keyword>
<keyword evidence="2" id="KW-0808">Transferase</keyword>
<organism evidence="5 6">
    <name type="scientific">Nitzschia inconspicua</name>
    <dbReference type="NCBI Taxonomy" id="303405"/>
    <lineage>
        <taxon>Eukaryota</taxon>
        <taxon>Sar</taxon>
        <taxon>Stramenopiles</taxon>
        <taxon>Ochrophyta</taxon>
        <taxon>Bacillariophyta</taxon>
        <taxon>Bacillariophyceae</taxon>
        <taxon>Bacillariophycidae</taxon>
        <taxon>Bacillariales</taxon>
        <taxon>Bacillariaceae</taxon>
        <taxon>Nitzschia</taxon>
    </lineage>
</organism>
<keyword evidence="4" id="KW-0732">Signal</keyword>
<dbReference type="GO" id="GO:0032259">
    <property type="term" value="P:methylation"/>
    <property type="evidence" value="ECO:0007669"/>
    <property type="project" value="UniProtKB-KW"/>
</dbReference>
<dbReference type="Pfam" id="PF04072">
    <property type="entry name" value="LCM"/>
    <property type="match status" value="1"/>
</dbReference>
<evidence type="ECO:0000256" key="3">
    <source>
        <dbReference type="SAM" id="MobiDB-lite"/>
    </source>
</evidence>
<dbReference type="PANTHER" id="PTHR43619">
    <property type="entry name" value="S-ADENOSYL-L-METHIONINE-DEPENDENT METHYLTRANSFERASE YKTD-RELATED"/>
    <property type="match status" value="1"/>
</dbReference>
<evidence type="ECO:0000256" key="4">
    <source>
        <dbReference type="SAM" id="SignalP"/>
    </source>
</evidence>
<feature type="compositionally biased region" description="Polar residues" evidence="3">
    <location>
        <begin position="36"/>
        <end position="49"/>
    </location>
</feature>
<evidence type="ECO:0000313" key="6">
    <source>
        <dbReference type="Proteomes" id="UP000693970"/>
    </source>
</evidence>
<comment type="caution">
    <text evidence="5">The sequence shown here is derived from an EMBL/GenBank/DDBJ whole genome shotgun (WGS) entry which is preliminary data.</text>
</comment>
<dbReference type="GO" id="GO:0008168">
    <property type="term" value="F:methyltransferase activity"/>
    <property type="evidence" value="ECO:0007669"/>
    <property type="project" value="UniProtKB-KW"/>
</dbReference>
<protein>
    <submittedName>
        <fullName evidence="5">Leucine carboxyl methyltransferase</fullName>
    </submittedName>
</protein>
<name>A0A9K3LHB1_9STRA</name>
<dbReference type="PANTHER" id="PTHR43619:SF2">
    <property type="entry name" value="S-ADENOSYL-L-METHIONINE-DEPENDENT METHYLTRANSFERASES SUPERFAMILY PROTEIN"/>
    <property type="match status" value="1"/>
</dbReference>
<accession>A0A9K3LHB1</accession>
<reference evidence="5" key="2">
    <citation type="submission" date="2021-04" db="EMBL/GenBank/DDBJ databases">
        <authorList>
            <person name="Podell S."/>
        </authorList>
    </citation>
    <scope>NUCLEOTIDE SEQUENCE</scope>
    <source>
        <strain evidence="5">Hildebrandi</strain>
    </source>
</reference>
<evidence type="ECO:0000256" key="1">
    <source>
        <dbReference type="ARBA" id="ARBA00022603"/>
    </source>
</evidence>
<sequence length="404" mass="45805">MTTTTSSSSIRWSVVLLVSTAATLLLLVTPTIATNPSDSTSPTVSNNKSNNTTHHDGNNNDIYRQLQVPSPTPWRFGGLNRWSWKIHGKLLPWLHFADPIAVPDVYVNLRVLWCKALSSFHNRSPAFDADHLAYRMLPRSTRWPLRYFGWAFPRWMHANIELRTAYLNQIIEQECKRIQQNHNNNNKTKPYKICMIILGAGYDPRAAKLILESKVDRVYELDLPAVAQSKRALLERAFGGTTTTTATKDELTIKTTLQDQLYWKAVDLNDERAVDQTIDDIATDLYSDGETTPTNPWYTILVSEALLLYLNPGVAGRILQRISARFGNNKNKKMIDRSAGASFVFVDRLELQIDRTDDPIVKDPPGQESIQSQARKWLLDCGWILQDFKQKPGATRHLGLAFAV</sequence>
<dbReference type="OrthoDB" id="203237at2759"/>
<evidence type="ECO:0000256" key="2">
    <source>
        <dbReference type="ARBA" id="ARBA00022679"/>
    </source>
</evidence>
<proteinExistence type="predicted"/>
<feature type="signal peptide" evidence="4">
    <location>
        <begin position="1"/>
        <end position="33"/>
    </location>
</feature>
<feature type="region of interest" description="Disordered" evidence="3">
    <location>
        <begin position="36"/>
        <end position="62"/>
    </location>
</feature>
<dbReference type="InterPro" id="IPR007213">
    <property type="entry name" value="Ppm1/Ppm2/Tcmp"/>
</dbReference>
<dbReference type="Proteomes" id="UP000693970">
    <property type="component" value="Unassembled WGS sequence"/>
</dbReference>
<keyword evidence="1 5" id="KW-0489">Methyltransferase</keyword>
<reference evidence="5" key="1">
    <citation type="journal article" date="2021" name="Sci. Rep.">
        <title>Diploid genomic architecture of Nitzschia inconspicua, an elite biomass production diatom.</title>
        <authorList>
            <person name="Oliver A."/>
            <person name="Podell S."/>
            <person name="Pinowska A."/>
            <person name="Traller J.C."/>
            <person name="Smith S.R."/>
            <person name="McClure R."/>
            <person name="Beliaev A."/>
            <person name="Bohutskyi P."/>
            <person name="Hill E.A."/>
            <person name="Rabines A."/>
            <person name="Zheng H."/>
            <person name="Allen L.Z."/>
            <person name="Kuo A."/>
            <person name="Grigoriev I.V."/>
            <person name="Allen A.E."/>
            <person name="Hazlebeck D."/>
            <person name="Allen E.E."/>
        </authorList>
    </citation>
    <scope>NUCLEOTIDE SEQUENCE</scope>
    <source>
        <strain evidence="5">Hildebrandi</strain>
    </source>
</reference>